<dbReference type="Proteomes" id="UP001597508">
    <property type="component" value="Unassembled WGS sequence"/>
</dbReference>
<keyword evidence="1 2" id="KW-0732">Signal</keyword>
<comment type="caution">
    <text evidence="4">The sequence shown here is derived from an EMBL/GenBank/DDBJ whole genome shotgun (WGS) entry which is preliminary data.</text>
</comment>
<keyword evidence="5" id="KW-1185">Reference proteome</keyword>
<proteinExistence type="predicted"/>
<dbReference type="InterPro" id="IPR036415">
    <property type="entry name" value="Lamin_tail_dom_sf"/>
</dbReference>
<evidence type="ECO:0000313" key="5">
    <source>
        <dbReference type="Proteomes" id="UP001597508"/>
    </source>
</evidence>
<feature type="signal peptide" evidence="2">
    <location>
        <begin position="1"/>
        <end position="21"/>
    </location>
</feature>
<evidence type="ECO:0000256" key="2">
    <source>
        <dbReference type="SAM" id="SignalP"/>
    </source>
</evidence>
<dbReference type="InterPro" id="IPR001322">
    <property type="entry name" value="Lamin_tail_dom"/>
</dbReference>
<protein>
    <submittedName>
        <fullName evidence="4">DUF5689 domain-containing protein</fullName>
    </submittedName>
</protein>
<dbReference type="RefSeq" id="WP_379665344.1">
    <property type="nucleotide sequence ID" value="NZ_JBHULH010000001.1"/>
</dbReference>
<name>A0ABW5LRX3_9FLAO</name>
<dbReference type="Pfam" id="PF00932">
    <property type="entry name" value="LTD"/>
    <property type="match status" value="1"/>
</dbReference>
<reference evidence="5" key="1">
    <citation type="journal article" date="2019" name="Int. J. Syst. Evol. Microbiol.">
        <title>The Global Catalogue of Microorganisms (GCM) 10K type strain sequencing project: providing services to taxonomists for standard genome sequencing and annotation.</title>
        <authorList>
            <consortium name="The Broad Institute Genomics Platform"/>
            <consortium name="The Broad Institute Genome Sequencing Center for Infectious Disease"/>
            <person name="Wu L."/>
            <person name="Ma J."/>
        </authorList>
    </citation>
    <scope>NUCLEOTIDE SEQUENCE [LARGE SCALE GENOMIC DNA]</scope>
    <source>
        <strain evidence="5">KCTC 52127</strain>
    </source>
</reference>
<dbReference type="Gene3D" id="2.60.40.1260">
    <property type="entry name" value="Lamin Tail domain"/>
    <property type="match status" value="1"/>
</dbReference>
<feature type="domain" description="LTD" evidence="3">
    <location>
        <begin position="16"/>
        <end position="168"/>
    </location>
</feature>
<gene>
    <name evidence="4" type="ORF">ACFSRZ_04600</name>
</gene>
<dbReference type="InterPro" id="IPR043744">
    <property type="entry name" value="DUF5689"/>
</dbReference>
<accession>A0ABW5LRX3</accession>
<sequence>MKKNYFLTLLLTLCLSAFSFGQIIITEIADPNNDFSARYVELYNVSGSSVDLTGWKLRRWTNGNTGPTTSADVDLSPIGNLASGGFVLISNNASNFQTVYGITADIDAGTGGPADSNGDDQIAVLNSSDTIIDIFGVPGEDGSNTCHEFEDGRAERKGTVTASVDTWDESEWNVWSDGSTASGCTSHTSSSPRTAPADFDPGAWIGTSSDPTLSISAPSANQVFNPETTEVSASLSILNFTLSGDAGGGVSDNSGDGYIATTLQETGQSDVNSNYFTATPPAITVVAGRSYTLTAELVDNSGNSLTPAVTASVSFSVASYTQVADIATLRAGTEGNYYELTGQATMTYDAMNSRNQKYIQDGTAAILIDDADGTVTTSYNVGDGITGIRGQLSSFGGVLQIVPQVDPGAATATGLPVTPQVVTIADLDANFNDYESEWITINDVTFNDADGTATFSSGTNYDITDGTNTLVFRTQFSGADFIGSVIPTSSANITGIAAEFNGTSQIFATSSSNIVLSVQRNDIEGYSAYPNPVRGNSFTITTNSIDKKQVVLFNVLGRKVFSQSFSGTRKTMDIPNLTPGVYVLKVTEGAKIATQKLIIE</sequence>
<dbReference type="InterPro" id="IPR026444">
    <property type="entry name" value="Secre_tail"/>
</dbReference>
<dbReference type="Pfam" id="PF18962">
    <property type="entry name" value="Por_Secre_tail"/>
    <property type="match status" value="1"/>
</dbReference>
<organism evidence="4 5">
    <name type="scientific">Pseudotenacibaculum haliotis</name>
    <dbReference type="NCBI Taxonomy" id="1862138"/>
    <lineage>
        <taxon>Bacteria</taxon>
        <taxon>Pseudomonadati</taxon>
        <taxon>Bacteroidota</taxon>
        <taxon>Flavobacteriia</taxon>
        <taxon>Flavobacteriales</taxon>
        <taxon>Flavobacteriaceae</taxon>
        <taxon>Pseudotenacibaculum</taxon>
    </lineage>
</organism>
<evidence type="ECO:0000256" key="1">
    <source>
        <dbReference type="ARBA" id="ARBA00022729"/>
    </source>
</evidence>
<dbReference type="NCBIfam" id="TIGR04183">
    <property type="entry name" value="Por_Secre_tail"/>
    <property type="match status" value="1"/>
</dbReference>
<dbReference type="SUPFAM" id="SSF74853">
    <property type="entry name" value="Lamin A/C globular tail domain"/>
    <property type="match status" value="1"/>
</dbReference>
<dbReference type="Pfam" id="PF18942">
    <property type="entry name" value="DUF5689"/>
    <property type="match status" value="1"/>
</dbReference>
<feature type="chain" id="PRO_5047030816" evidence="2">
    <location>
        <begin position="22"/>
        <end position="600"/>
    </location>
</feature>
<dbReference type="EMBL" id="JBHULH010000001">
    <property type="protein sequence ID" value="MFD2566639.1"/>
    <property type="molecule type" value="Genomic_DNA"/>
</dbReference>
<evidence type="ECO:0000313" key="4">
    <source>
        <dbReference type="EMBL" id="MFD2566639.1"/>
    </source>
</evidence>
<evidence type="ECO:0000259" key="3">
    <source>
        <dbReference type="PROSITE" id="PS51841"/>
    </source>
</evidence>
<dbReference type="PROSITE" id="PS51841">
    <property type="entry name" value="LTD"/>
    <property type="match status" value="1"/>
</dbReference>